<accession>A0A1M4UVA7</accession>
<gene>
    <name evidence="4" type="ORF">SAMN02745206_00575</name>
</gene>
<sequence length="166" mass="19099">MHAQEQSETPPPRPSSQADPNEAPRPIHEEVLLTPEMMAHLKEQKEQLRQKEQELTEREAYLRQMEEEIESRLKELIALQEKIQKAQEEIRIYREEQEQARSAQIRALAKIYGNMKPKEAGELMQNLEDDLVVKIISLMTADQAAKILSSMEVKKAAKISKALTAN</sequence>
<dbReference type="STRING" id="1121391.SAMN02745206_00575"/>
<evidence type="ECO:0000256" key="2">
    <source>
        <dbReference type="SAM" id="MobiDB-lite"/>
    </source>
</evidence>
<dbReference type="Proteomes" id="UP000184076">
    <property type="component" value="Unassembled WGS sequence"/>
</dbReference>
<evidence type="ECO:0000313" key="5">
    <source>
        <dbReference type="Proteomes" id="UP000184076"/>
    </source>
</evidence>
<dbReference type="InterPro" id="IPR038076">
    <property type="entry name" value="MgtE_N_sf"/>
</dbReference>
<feature type="coiled-coil region" evidence="1">
    <location>
        <begin position="38"/>
        <end position="103"/>
    </location>
</feature>
<keyword evidence="5" id="KW-1185">Reference proteome</keyword>
<feature type="region of interest" description="Disordered" evidence="2">
    <location>
        <begin position="1"/>
        <end position="28"/>
    </location>
</feature>
<dbReference type="InterPro" id="IPR006668">
    <property type="entry name" value="Mg_transptr_MgtE_intracell_dom"/>
</dbReference>
<reference evidence="5" key="1">
    <citation type="submission" date="2016-11" db="EMBL/GenBank/DDBJ databases">
        <authorList>
            <person name="Varghese N."/>
            <person name="Submissions S."/>
        </authorList>
    </citation>
    <scope>NUCLEOTIDE SEQUENCE [LARGE SCALE GENOMIC DNA]</scope>
    <source>
        <strain evidence="5">DSM 9756</strain>
    </source>
</reference>
<dbReference type="Pfam" id="PF03448">
    <property type="entry name" value="MgtE_N"/>
    <property type="match status" value="1"/>
</dbReference>
<proteinExistence type="predicted"/>
<feature type="domain" description="Magnesium transporter MgtE intracellular" evidence="3">
    <location>
        <begin position="107"/>
        <end position="163"/>
    </location>
</feature>
<evidence type="ECO:0000256" key="1">
    <source>
        <dbReference type="SAM" id="Coils"/>
    </source>
</evidence>
<evidence type="ECO:0000259" key="3">
    <source>
        <dbReference type="Pfam" id="PF03448"/>
    </source>
</evidence>
<protein>
    <submittedName>
        <fullName evidence="4">MgtE intracellular N domain-containing protein</fullName>
    </submittedName>
</protein>
<evidence type="ECO:0000313" key="4">
    <source>
        <dbReference type="EMBL" id="SHE60577.1"/>
    </source>
</evidence>
<dbReference type="EMBL" id="FQVB01000005">
    <property type="protein sequence ID" value="SHE60577.1"/>
    <property type="molecule type" value="Genomic_DNA"/>
</dbReference>
<keyword evidence="1" id="KW-0175">Coiled coil</keyword>
<name>A0A1M4UVA7_9BACT</name>
<dbReference type="AlphaFoldDB" id="A0A1M4UVA7"/>
<dbReference type="SUPFAM" id="SSF158791">
    <property type="entry name" value="MgtE N-terminal domain-like"/>
    <property type="match status" value="1"/>
</dbReference>
<organism evidence="4 5">
    <name type="scientific">Desulfacinum infernum DSM 9756</name>
    <dbReference type="NCBI Taxonomy" id="1121391"/>
    <lineage>
        <taxon>Bacteria</taxon>
        <taxon>Pseudomonadati</taxon>
        <taxon>Thermodesulfobacteriota</taxon>
        <taxon>Syntrophobacteria</taxon>
        <taxon>Syntrophobacterales</taxon>
        <taxon>Syntrophobacteraceae</taxon>
        <taxon>Desulfacinum</taxon>
    </lineage>
</organism>
<dbReference type="Gene3D" id="1.25.60.10">
    <property type="entry name" value="MgtE N-terminal domain-like"/>
    <property type="match status" value="1"/>
</dbReference>